<dbReference type="SUPFAM" id="SSF51905">
    <property type="entry name" value="FAD/NAD(P)-binding domain"/>
    <property type="match status" value="1"/>
</dbReference>
<dbReference type="GO" id="GO:0034628">
    <property type="term" value="P:'de novo' NAD+ biosynthetic process from L-aspartate"/>
    <property type="evidence" value="ECO:0007669"/>
    <property type="project" value="TreeGrafter"/>
</dbReference>
<evidence type="ECO:0000256" key="7">
    <source>
        <dbReference type="ARBA" id="ARBA00022827"/>
    </source>
</evidence>
<dbReference type="InterPro" id="IPR003953">
    <property type="entry name" value="FAD-dep_OxRdtase_2_FAD-bd"/>
</dbReference>
<keyword evidence="6 11" id="KW-0662">Pyridine nucleotide biosynthesis</keyword>
<evidence type="ECO:0000259" key="13">
    <source>
        <dbReference type="Pfam" id="PF02910"/>
    </source>
</evidence>
<dbReference type="GO" id="GO:0005737">
    <property type="term" value="C:cytoplasm"/>
    <property type="evidence" value="ECO:0007669"/>
    <property type="project" value="UniProtKB-SubCell"/>
</dbReference>
<dbReference type="Proteomes" id="UP000253941">
    <property type="component" value="Unassembled WGS sequence"/>
</dbReference>
<keyword evidence="15" id="KW-1185">Reference proteome</keyword>
<protein>
    <recommendedName>
        <fullName evidence="4 10">L-aspartate oxidase</fullName>
        <ecNumber evidence="4 10">1.4.3.16</ecNumber>
    </recommendedName>
</protein>
<evidence type="ECO:0000313" key="15">
    <source>
        <dbReference type="Proteomes" id="UP000253941"/>
    </source>
</evidence>
<keyword evidence="5 11" id="KW-0285">Flavoprotein</keyword>
<dbReference type="PANTHER" id="PTHR42716">
    <property type="entry name" value="L-ASPARTATE OXIDASE"/>
    <property type="match status" value="1"/>
</dbReference>
<dbReference type="FunFam" id="3.90.700.10:FF:000002">
    <property type="entry name" value="L-aspartate oxidase"/>
    <property type="match status" value="1"/>
</dbReference>
<evidence type="ECO:0000259" key="12">
    <source>
        <dbReference type="Pfam" id="PF00890"/>
    </source>
</evidence>
<dbReference type="InterPro" id="IPR027477">
    <property type="entry name" value="Succ_DH/fumarate_Rdtase_cat_sf"/>
</dbReference>
<feature type="domain" description="FAD-dependent oxidoreductase 2 FAD-binding" evidence="12">
    <location>
        <begin position="8"/>
        <end position="374"/>
    </location>
</feature>
<name>A0A369T6H1_9PROT</name>
<dbReference type="InterPro" id="IPR005288">
    <property type="entry name" value="NadB"/>
</dbReference>
<evidence type="ECO:0000256" key="3">
    <source>
        <dbReference type="ARBA" id="ARBA00008562"/>
    </source>
</evidence>
<sequence length="519" mass="53262">MNGNGDRVAVIGAGVAGLVTALSLSPMPVVLITCSRLPSDAATAWAQGGIAAAMGEDDAPELHAADTLAAGAGISEPHVARMVTRDAADGIAALAAWGVSFDRDIGGALALGLEGAHSRRRILHAGGDGSGAAILSALLAAARASASIDIVEGFQATDIVLRDGRAVGLAGSKAGRSTVLPARAVVLATGGVGGLYAATTNPRGAVGSGLALAARAGAVLRDIEFVQFHPTAMALGGDPMPLATEALRGEGAQLIDAGGNRIMAEVPGGDLAPRDIVSRAVWARMAAGETVYLDGRTAIGAAFSRRFPTVTRYCHAAGLDPATQPIPVRPAAHYHMGGIRVDTRGRSSVPGLWACGEVAATGLHGANRLASNSLLEAVVYGRRVAADICGQTLPVRQDISARARPTPSAEGRVDSGRLARIRALMDRCVGVVRDHDGLSTARQRLVRMARNPALTAFDANTALVALVIAEAALRRQESWGGHYRRDYPDASPAWRRHGDITLAEIATLDEAAELAGERG</sequence>
<organism evidence="14 15">
    <name type="scientific">Ferruginivarius sediminum</name>
    <dbReference type="NCBI Taxonomy" id="2661937"/>
    <lineage>
        <taxon>Bacteria</taxon>
        <taxon>Pseudomonadati</taxon>
        <taxon>Pseudomonadota</taxon>
        <taxon>Alphaproteobacteria</taxon>
        <taxon>Rhodospirillales</taxon>
        <taxon>Rhodospirillaceae</taxon>
        <taxon>Ferruginivarius</taxon>
    </lineage>
</organism>
<dbReference type="InterPro" id="IPR015939">
    <property type="entry name" value="Fum_Rdtase/Succ_DH_flav-like_C"/>
</dbReference>
<evidence type="ECO:0000256" key="6">
    <source>
        <dbReference type="ARBA" id="ARBA00022642"/>
    </source>
</evidence>
<dbReference type="NCBIfam" id="NF005701">
    <property type="entry name" value="PRK07512.1"/>
    <property type="match status" value="1"/>
</dbReference>
<evidence type="ECO:0000256" key="5">
    <source>
        <dbReference type="ARBA" id="ARBA00022630"/>
    </source>
</evidence>
<comment type="caution">
    <text evidence="14">The sequence shown here is derived from an EMBL/GenBank/DDBJ whole genome shotgun (WGS) entry which is preliminary data.</text>
</comment>
<feature type="domain" description="Fumarate reductase/succinate dehydrogenase flavoprotein-like C-terminal" evidence="13">
    <location>
        <begin position="460"/>
        <end position="497"/>
    </location>
</feature>
<proteinExistence type="inferred from homology"/>
<dbReference type="AlphaFoldDB" id="A0A369T6H1"/>
<evidence type="ECO:0000256" key="8">
    <source>
        <dbReference type="ARBA" id="ARBA00023002"/>
    </source>
</evidence>
<dbReference type="SUPFAM" id="SSF56425">
    <property type="entry name" value="Succinate dehydrogenase/fumarate reductase flavoprotein, catalytic domain"/>
    <property type="match status" value="1"/>
</dbReference>
<dbReference type="Pfam" id="PF00890">
    <property type="entry name" value="FAD_binding_2"/>
    <property type="match status" value="1"/>
</dbReference>
<comment type="subcellular location">
    <subcellularLocation>
        <location evidence="11">Cytoplasm</location>
    </subcellularLocation>
</comment>
<keyword evidence="7 11" id="KW-0274">FAD</keyword>
<dbReference type="EMBL" id="QPMH01000019">
    <property type="protein sequence ID" value="RDD60868.1"/>
    <property type="molecule type" value="Genomic_DNA"/>
</dbReference>
<dbReference type="SUPFAM" id="SSF46977">
    <property type="entry name" value="Succinate dehydrogenase/fumarate reductase flavoprotein C-terminal domain"/>
    <property type="match status" value="1"/>
</dbReference>
<evidence type="ECO:0000256" key="1">
    <source>
        <dbReference type="ARBA" id="ARBA00001974"/>
    </source>
</evidence>
<comment type="catalytic activity">
    <reaction evidence="9">
        <text>L-aspartate + O2 = iminosuccinate + H2O2</text>
        <dbReference type="Rhea" id="RHEA:25876"/>
        <dbReference type="ChEBI" id="CHEBI:15379"/>
        <dbReference type="ChEBI" id="CHEBI:16240"/>
        <dbReference type="ChEBI" id="CHEBI:29991"/>
        <dbReference type="ChEBI" id="CHEBI:77875"/>
        <dbReference type="EC" id="1.4.3.16"/>
    </reaction>
    <physiologicalReaction direction="left-to-right" evidence="9">
        <dbReference type="Rhea" id="RHEA:25877"/>
    </physiologicalReaction>
</comment>
<dbReference type="EC" id="1.4.3.16" evidence="4 10"/>
<dbReference type="InterPro" id="IPR037099">
    <property type="entry name" value="Fum_R/Succ_DH_flav-like_C_sf"/>
</dbReference>
<dbReference type="Gene3D" id="3.90.700.10">
    <property type="entry name" value="Succinate dehydrogenase/fumarate reductase flavoprotein, catalytic domain"/>
    <property type="match status" value="1"/>
</dbReference>
<comment type="cofactor">
    <cofactor evidence="1 11">
        <name>FAD</name>
        <dbReference type="ChEBI" id="CHEBI:57692"/>
    </cofactor>
</comment>
<comment type="similarity">
    <text evidence="3 11">Belongs to the FAD-dependent oxidoreductase 2 family. NadB subfamily.</text>
</comment>
<dbReference type="Pfam" id="PF02910">
    <property type="entry name" value="Succ_DH_flav_C"/>
    <property type="match status" value="1"/>
</dbReference>
<comment type="function">
    <text evidence="11">Catalyzes the oxidation of L-aspartate to iminoaspartate.</text>
</comment>
<keyword evidence="8 11" id="KW-0560">Oxidoreductase</keyword>
<dbReference type="PRINTS" id="PR00368">
    <property type="entry name" value="FADPNR"/>
</dbReference>
<dbReference type="NCBIfam" id="TIGR00551">
    <property type="entry name" value="nadB"/>
    <property type="match status" value="1"/>
</dbReference>
<dbReference type="RefSeq" id="WP_114583264.1">
    <property type="nucleotide sequence ID" value="NZ_QPMH01000019.1"/>
</dbReference>
<accession>A0A369T6H1</accession>
<evidence type="ECO:0000313" key="14">
    <source>
        <dbReference type="EMBL" id="RDD60868.1"/>
    </source>
</evidence>
<evidence type="ECO:0000256" key="4">
    <source>
        <dbReference type="ARBA" id="ARBA00012173"/>
    </source>
</evidence>
<comment type="pathway">
    <text evidence="2 11">Cofactor biosynthesis; NAD(+) biosynthesis; iminoaspartate from L-aspartate (oxidase route): step 1/1.</text>
</comment>
<dbReference type="GO" id="GO:0008734">
    <property type="term" value="F:L-aspartate oxidase activity"/>
    <property type="evidence" value="ECO:0007669"/>
    <property type="project" value="UniProtKB-UniRule"/>
</dbReference>
<dbReference type="Gene3D" id="1.20.58.100">
    <property type="entry name" value="Fumarate reductase/succinate dehydrogenase flavoprotein-like, C-terminal domain"/>
    <property type="match status" value="1"/>
</dbReference>
<evidence type="ECO:0000256" key="2">
    <source>
        <dbReference type="ARBA" id="ARBA00004950"/>
    </source>
</evidence>
<evidence type="ECO:0000256" key="9">
    <source>
        <dbReference type="ARBA" id="ARBA00048305"/>
    </source>
</evidence>
<dbReference type="Gene3D" id="3.50.50.60">
    <property type="entry name" value="FAD/NAD(P)-binding domain"/>
    <property type="match status" value="1"/>
</dbReference>
<dbReference type="InterPro" id="IPR036188">
    <property type="entry name" value="FAD/NAD-bd_sf"/>
</dbReference>
<gene>
    <name evidence="14" type="ORF">DRB17_15910</name>
</gene>
<reference evidence="14 15" key="1">
    <citation type="submission" date="2018-07" db="EMBL/GenBank/DDBJ databases">
        <title>Venubactetium sediminum gen. nov., sp. nov., isolated from a marine solar saltern.</title>
        <authorList>
            <person name="Wang S."/>
        </authorList>
    </citation>
    <scope>NUCLEOTIDE SEQUENCE [LARGE SCALE GENOMIC DNA]</scope>
    <source>
        <strain evidence="14 15">WD2A32</strain>
    </source>
</reference>
<dbReference type="PANTHER" id="PTHR42716:SF2">
    <property type="entry name" value="L-ASPARTATE OXIDASE, CHLOROPLASTIC"/>
    <property type="match status" value="1"/>
</dbReference>
<dbReference type="UniPathway" id="UPA00253">
    <property type="reaction ID" value="UER00326"/>
</dbReference>
<evidence type="ECO:0000256" key="11">
    <source>
        <dbReference type="RuleBase" id="RU362049"/>
    </source>
</evidence>
<evidence type="ECO:0000256" key="10">
    <source>
        <dbReference type="NCBIfam" id="TIGR00551"/>
    </source>
</evidence>